<organism evidence="10 11">
    <name type="scientific">Halosimplex rubrum</name>
    <dbReference type="NCBI Taxonomy" id="869889"/>
    <lineage>
        <taxon>Archaea</taxon>
        <taxon>Methanobacteriati</taxon>
        <taxon>Methanobacteriota</taxon>
        <taxon>Stenosarchaea group</taxon>
        <taxon>Halobacteria</taxon>
        <taxon>Halobacteriales</taxon>
        <taxon>Haloarculaceae</taxon>
        <taxon>Halosimplex</taxon>
    </lineage>
</organism>
<dbReference type="KEGG" id="hrr:HZS55_08275"/>
<dbReference type="Pfam" id="PF13231">
    <property type="entry name" value="PMT_2"/>
    <property type="match status" value="1"/>
</dbReference>
<dbReference type="GeneID" id="56077852"/>
<feature type="transmembrane region" description="Helical" evidence="8">
    <location>
        <begin position="195"/>
        <end position="212"/>
    </location>
</feature>
<dbReference type="RefSeq" id="WP_179911217.1">
    <property type="nucleotide sequence ID" value="NZ_CP058910.1"/>
</dbReference>
<dbReference type="InterPro" id="IPR038731">
    <property type="entry name" value="RgtA/B/C-like"/>
</dbReference>
<comment type="subcellular location">
    <subcellularLocation>
        <location evidence="1">Cell membrane</location>
        <topology evidence="1">Multi-pass membrane protein</topology>
    </subcellularLocation>
</comment>
<keyword evidence="11" id="KW-1185">Reference proteome</keyword>
<evidence type="ECO:0000256" key="2">
    <source>
        <dbReference type="ARBA" id="ARBA00022475"/>
    </source>
</evidence>
<dbReference type="InterPro" id="IPR050297">
    <property type="entry name" value="LipidA_mod_glycosyltrf_83"/>
</dbReference>
<sequence length="610" mass="66211">MRPIAGGLVGRARRCLRADFESDPYLPYILGLAALLSGFWFWHRVPNFATRDERWRLVDPMSFVGTVAADPSIESALDGLSEGRTFGATFYLFGLALVPVFVAAFLTGRIEAFVAMPEHASVDLWAHWQRTPRWIWTWSIVLGRLVVVALAVGCVYVTYRIGTTMRDRATGRLAALLCSLTWGVLVLAHEVGEDVPALFFVLLVVYWSLRYAETGDAGLFLAACLAGGVAIALKLTTAVVVALIAVAFLLRVGNAGDDWRAALVRPRMLAAGAALGAAAIFVGFPTVIADGLDPLVARIQRGASGKTDPHGWRVEPTWWWFLRSYLGGLGLPLFVASVGALAASLPRLFDRSTEADAVALALVGLAAYGRLYSNWAYVRVHHLLPTFPLLAVLVAAALVRLRESRPGLARPLIAVLLVTSGLYAGAGVLGYAAQPRDGATDWLRAEAGANATVETYPNDPQETAVPHDVTVYRPSNRNATPGGANPGGGPWLLGLETRCPDYVQLHYYESVLVLAPDDWSERARRLGGERRRQYVRDLLAEDTYPYRVAATFGSRPAFLDGRSRSAGLPELVEVGLVPRTLQYGDPQDMGVDQYTVILERNGRCTPSEAS</sequence>
<dbReference type="GO" id="GO:0005886">
    <property type="term" value="C:plasma membrane"/>
    <property type="evidence" value="ECO:0007669"/>
    <property type="project" value="UniProtKB-SubCell"/>
</dbReference>
<keyword evidence="2" id="KW-1003">Cell membrane</keyword>
<evidence type="ECO:0000313" key="11">
    <source>
        <dbReference type="Proteomes" id="UP000509667"/>
    </source>
</evidence>
<evidence type="ECO:0000259" key="9">
    <source>
        <dbReference type="Pfam" id="PF13231"/>
    </source>
</evidence>
<feature type="domain" description="Glycosyltransferase RgtA/B/C/D-like" evidence="9">
    <location>
        <begin position="138"/>
        <end position="251"/>
    </location>
</feature>
<evidence type="ECO:0000256" key="4">
    <source>
        <dbReference type="ARBA" id="ARBA00022679"/>
    </source>
</evidence>
<keyword evidence="5 8" id="KW-0812">Transmembrane</keyword>
<dbReference type="EMBL" id="CP058910">
    <property type="protein sequence ID" value="QLH77288.1"/>
    <property type="molecule type" value="Genomic_DNA"/>
</dbReference>
<evidence type="ECO:0000256" key="8">
    <source>
        <dbReference type="SAM" id="Phobius"/>
    </source>
</evidence>
<dbReference type="AlphaFoldDB" id="A0A7D5SZP0"/>
<dbReference type="GO" id="GO:0016763">
    <property type="term" value="F:pentosyltransferase activity"/>
    <property type="evidence" value="ECO:0007669"/>
    <property type="project" value="TreeGrafter"/>
</dbReference>
<keyword evidence="4 10" id="KW-0808">Transferase</keyword>
<reference evidence="10 11" key="1">
    <citation type="submission" date="2020-07" db="EMBL/GenBank/DDBJ databases">
        <title>Halosimplex pelagicum sp. nov. and Halosimplex rubrum sp. nov., isolated from salted brown alga Laminaria, and emended description of the genus Halosimplex.</title>
        <authorList>
            <person name="Cui H."/>
        </authorList>
    </citation>
    <scope>NUCLEOTIDE SEQUENCE [LARGE SCALE GENOMIC DNA]</scope>
    <source>
        <strain evidence="10 11">R27</strain>
    </source>
</reference>
<evidence type="ECO:0000256" key="5">
    <source>
        <dbReference type="ARBA" id="ARBA00022692"/>
    </source>
</evidence>
<dbReference type="GO" id="GO:0008610">
    <property type="term" value="P:lipid biosynthetic process"/>
    <property type="evidence" value="ECO:0007669"/>
    <property type="project" value="UniProtKB-ARBA"/>
</dbReference>
<dbReference type="PANTHER" id="PTHR33908">
    <property type="entry name" value="MANNOSYLTRANSFERASE YKCB-RELATED"/>
    <property type="match status" value="1"/>
</dbReference>
<protein>
    <submittedName>
        <fullName evidence="10">Glycosyltransferase family 39 protein</fullName>
    </submittedName>
</protein>
<evidence type="ECO:0000256" key="7">
    <source>
        <dbReference type="ARBA" id="ARBA00023136"/>
    </source>
</evidence>
<feature type="transmembrane region" description="Helical" evidence="8">
    <location>
        <begin position="413"/>
        <end position="433"/>
    </location>
</feature>
<keyword evidence="3" id="KW-0328">Glycosyltransferase</keyword>
<dbReference type="GO" id="GO:0010041">
    <property type="term" value="P:response to iron(III) ion"/>
    <property type="evidence" value="ECO:0007669"/>
    <property type="project" value="TreeGrafter"/>
</dbReference>
<feature type="transmembrane region" description="Helical" evidence="8">
    <location>
        <begin position="325"/>
        <end position="345"/>
    </location>
</feature>
<evidence type="ECO:0000313" key="10">
    <source>
        <dbReference type="EMBL" id="QLH77288.1"/>
    </source>
</evidence>
<feature type="transmembrane region" description="Helical" evidence="8">
    <location>
        <begin position="383"/>
        <end position="401"/>
    </location>
</feature>
<keyword evidence="6 8" id="KW-1133">Transmembrane helix</keyword>
<keyword evidence="7 8" id="KW-0472">Membrane</keyword>
<gene>
    <name evidence="10" type="ORF">HZS55_08275</name>
</gene>
<dbReference type="Proteomes" id="UP000509667">
    <property type="component" value="Chromosome"/>
</dbReference>
<feature type="transmembrane region" description="Helical" evidence="8">
    <location>
        <begin position="90"/>
        <end position="115"/>
    </location>
</feature>
<evidence type="ECO:0000256" key="6">
    <source>
        <dbReference type="ARBA" id="ARBA00022989"/>
    </source>
</evidence>
<evidence type="ECO:0000256" key="1">
    <source>
        <dbReference type="ARBA" id="ARBA00004651"/>
    </source>
</evidence>
<proteinExistence type="predicted"/>
<feature type="transmembrane region" description="Helical" evidence="8">
    <location>
        <begin position="135"/>
        <end position="159"/>
    </location>
</feature>
<feature type="transmembrane region" description="Helical" evidence="8">
    <location>
        <begin position="25"/>
        <end position="42"/>
    </location>
</feature>
<accession>A0A7D5SZP0</accession>
<feature type="transmembrane region" description="Helical" evidence="8">
    <location>
        <begin position="268"/>
        <end position="288"/>
    </location>
</feature>
<evidence type="ECO:0000256" key="3">
    <source>
        <dbReference type="ARBA" id="ARBA00022676"/>
    </source>
</evidence>
<name>A0A7D5SZP0_9EURY</name>
<dbReference type="OrthoDB" id="239143at2157"/>
<dbReference type="PANTHER" id="PTHR33908:SF3">
    <property type="entry name" value="UNDECAPRENYL PHOSPHATE-ALPHA-4-AMINO-4-DEOXY-L-ARABINOSE ARABINOSYL TRANSFERASE"/>
    <property type="match status" value="1"/>
</dbReference>
<feature type="transmembrane region" description="Helical" evidence="8">
    <location>
        <begin position="217"/>
        <end position="233"/>
    </location>
</feature>
<feature type="transmembrane region" description="Helical" evidence="8">
    <location>
        <begin position="171"/>
        <end position="189"/>
    </location>
</feature>